<organism evidence="1 2">
    <name type="scientific">Mesorhabditis spiculigera</name>
    <dbReference type="NCBI Taxonomy" id="96644"/>
    <lineage>
        <taxon>Eukaryota</taxon>
        <taxon>Metazoa</taxon>
        <taxon>Ecdysozoa</taxon>
        <taxon>Nematoda</taxon>
        <taxon>Chromadorea</taxon>
        <taxon>Rhabditida</taxon>
        <taxon>Rhabditina</taxon>
        <taxon>Rhabditomorpha</taxon>
        <taxon>Rhabditoidea</taxon>
        <taxon>Rhabditidae</taxon>
        <taxon>Mesorhabditinae</taxon>
        <taxon>Mesorhabditis</taxon>
    </lineage>
</organism>
<reference evidence="1" key="1">
    <citation type="submission" date="2023-06" db="EMBL/GenBank/DDBJ databases">
        <authorList>
            <person name="Delattre M."/>
        </authorList>
    </citation>
    <scope>NUCLEOTIDE SEQUENCE</scope>
    <source>
        <strain evidence="1">AF72</strain>
    </source>
</reference>
<dbReference type="EMBL" id="CATQJA010002710">
    <property type="protein sequence ID" value="CAJ0587920.1"/>
    <property type="molecule type" value="Genomic_DNA"/>
</dbReference>
<name>A0AA36DHT5_9BILA</name>
<comment type="caution">
    <text evidence="1">The sequence shown here is derived from an EMBL/GenBank/DDBJ whole genome shotgun (WGS) entry which is preliminary data.</text>
</comment>
<keyword evidence="2" id="KW-1185">Reference proteome</keyword>
<gene>
    <name evidence="1" type="ORF">MSPICULIGERA_LOCUS25873</name>
</gene>
<protein>
    <submittedName>
        <fullName evidence="1">Uncharacterized protein</fullName>
    </submittedName>
</protein>
<accession>A0AA36DHT5</accession>
<sequence>MERPVARSAYQVAAIAKKEGEASVPGELMARPPSGNEEFFYNVELLAESLFPGPPTICDDVERPTTTG</sequence>
<dbReference type="Proteomes" id="UP001177023">
    <property type="component" value="Unassembled WGS sequence"/>
</dbReference>
<evidence type="ECO:0000313" key="1">
    <source>
        <dbReference type="EMBL" id="CAJ0587920.1"/>
    </source>
</evidence>
<dbReference type="AlphaFoldDB" id="A0AA36DHT5"/>
<feature type="non-terminal residue" evidence="1">
    <location>
        <position position="1"/>
    </location>
</feature>
<evidence type="ECO:0000313" key="2">
    <source>
        <dbReference type="Proteomes" id="UP001177023"/>
    </source>
</evidence>
<proteinExistence type="predicted"/>